<accession>A0A6C0ICZ0</accession>
<dbReference type="AlphaFoldDB" id="A0A6C0ICZ0"/>
<organism evidence="1">
    <name type="scientific">viral metagenome</name>
    <dbReference type="NCBI Taxonomy" id="1070528"/>
    <lineage>
        <taxon>unclassified sequences</taxon>
        <taxon>metagenomes</taxon>
        <taxon>organismal metagenomes</taxon>
    </lineage>
</organism>
<name>A0A6C0ICZ0_9ZZZZ</name>
<proteinExistence type="predicted"/>
<sequence length="104" mass="12827">MGTDLMALRKPKILLDKRDDDFDDEVYPQRECIDSYRIWSTWRNSDVNSWPKCLQNFWWHIYDYDSGQYYAKKIRQYYPNDKELILFASWLETFDTDVIFELSF</sequence>
<reference evidence="1" key="1">
    <citation type="journal article" date="2020" name="Nature">
        <title>Giant virus diversity and host interactions through global metagenomics.</title>
        <authorList>
            <person name="Schulz F."/>
            <person name="Roux S."/>
            <person name="Paez-Espino D."/>
            <person name="Jungbluth S."/>
            <person name="Walsh D.A."/>
            <person name="Denef V.J."/>
            <person name="McMahon K.D."/>
            <person name="Konstantinidis K.T."/>
            <person name="Eloe-Fadrosh E.A."/>
            <person name="Kyrpides N.C."/>
            <person name="Woyke T."/>
        </authorList>
    </citation>
    <scope>NUCLEOTIDE SEQUENCE</scope>
    <source>
        <strain evidence="1">GVMAG-M-3300023184-72</strain>
    </source>
</reference>
<protein>
    <submittedName>
        <fullName evidence="1">Uncharacterized protein</fullName>
    </submittedName>
</protein>
<dbReference type="EMBL" id="MN740161">
    <property type="protein sequence ID" value="QHT90941.1"/>
    <property type="molecule type" value="Genomic_DNA"/>
</dbReference>
<evidence type="ECO:0000313" key="1">
    <source>
        <dbReference type="EMBL" id="QHT90941.1"/>
    </source>
</evidence>